<dbReference type="AlphaFoldDB" id="A0A497E3D1"/>
<dbReference type="EMBL" id="QMPZ01000123">
    <property type="protein sequence ID" value="RLE08023.1"/>
    <property type="molecule type" value="Genomic_DNA"/>
</dbReference>
<name>A0A497E3D1_UNCAE</name>
<evidence type="ECO:0000313" key="1">
    <source>
        <dbReference type="EMBL" id="RLE08023.1"/>
    </source>
</evidence>
<reference evidence="1 2" key="1">
    <citation type="submission" date="2018-06" db="EMBL/GenBank/DDBJ databases">
        <title>Extensive metabolic versatility and redundancy in microbially diverse, dynamic hydrothermal sediments.</title>
        <authorList>
            <person name="Dombrowski N."/>
            <person name="Teske A."/>
            <person name="Baker B.J."/>
        </authorList>
    </citation>
    <scope>NUCLEOTIDE SEQUENCE [LARGE SCALE GENOMIC DNA]</scope>
    <source>
        <strain evidence="1">B47_G16</strain>
    </source>
</reference>
<sequence length="75" mass="8914">MLPLTEYDFFTIIIFQGVVRMYARKYEEMFRSWTAHPGLLWKFPILKQVGESLGLKLNPTINLEFIRPKRLPISI</sequence>
<organism evidence="1 2">
    <name type="scientific">Aerophobetes bacterium</name>
    <dbReference type="NCBI Taxonomy" id="2030807"/>
    <lineage>
        <taxon>Bacteria</taxon>
        <taxon>Candidatus Aerophobota</taxon>
    </lineage>
</organism>
<comment type="caution">
    <text evidence="1">The sequence shown here is derived from an EMBL/GenBank/DDBJ whole genome shotgun (WGS) entry which is preliminary data.</text>
</comment>
<accession>A0A497E3D1</accession>
<dbReference type="Proteomes" id="UP000279422">
    <property type="component" value="Unassembled WGS sequence"/>
</dbReference>
<evidence type="ECO:0000313" key="2">
    <source>
        <dbReference type="Proteomes" id="UP000279422"/>
    </source>
</evidence>
<proteinExistence type="predicted"/>
<protein>
    <submittedName>
        <fullName evidence="1">Uncharacterized protein</fullName>
    </submittedName>
</protein>
<gene>
    <name evidence="1" type="ORF">DRJ00_07045</name>
</gene>